<gene>
    <name evidence="1" type="ORF">GCM10009107_28080</name>
</gene>
<dbReference type="Proteomes" id="UP001500279">
    <property type="component" value="Unassembled WGS sequence"/>
</dbReference>
<accession>A0ABN1K2U9</accession>
<proteinExistence type="predicted"/>
<organism evidence="1 2">
    <name type="scientific">Ideonella azotifigens</name>
    <dbReference type="NCBI Taxonomy" id="513160"/>
    <lineage>
        <taxon>Bacteria</taxon>
        <taxon>Pseudomonadati</taxon>
        <taxon>Pseudomonadota</taxon>
        <taxon>Betaproteobacteria</taxon>
        <taxon>Burkholderiales</taxon>
        <taxon>Sphaerotilaceae</taxon>
        <taxon>Ideonella</taxon>
    </lineage>
</organism>
<evidence type="ECO:0000313" key="1">
    <source>
        <dbReference type="EMBL" id="GAA0753250.1"/>
    </source>
</evidence>
<keyword evidence="2" id="KW-1185">Reference proteome</keyword>
<name>A0ABN1K2U9_9BURK</name>
<dbReference type="RefSeq" id="WP_141288029.1">
    <property type="nucleotide sequence ID" value="NZ_BAAAEW010000018.1"/>
</dbReference>
<protein>
    <submittedName>
        <fullName evidence="1">Uncharacterized protein</fullName>
    </submittedName>
</protein>
<comment type="caution">
    <text evidence="1">The sequence shown here is derived from an EMBL/GenBank/DDBJ whole genome shotgun (WGS) entry which is preliminary data.</text>
</comment>
<evidence type="ECO:0000313" key="2">
    <source>
        <dbReference type="Proteomes" id="UP001500279"/>
    </source>
</evidence>
<dbReference type="EMBL" id="BAAAEW010000018">
    <property type="protein sequence ID" value="GAA0753250.1"/>
    <property type="molecule type" value="Genomic_DNA"/>
</dbReference>
<sequence>MRIDPLRNALLATVDALHRRRADLVSESLIEAYVAAFWMEWAGGTLKLTETGQNICKQLRAAARVA</sequence>
<reference evidence="1 2" key="1">
    <citation type="journal article" date="2019" name="Int. J. Syst. Evol. Microbiol.">
        <title>The Global Catalogue of Microorganisms (GCM) 10K type strain sequencing project: providing services to taxonomists for standard genome sequencing and annotation.</title>
        <authorList>
            <consortium name="The Broad Institute Genomics Platform"/>
            <consortium name="The Broad Institute Genome Sequencing Center for Infectious Disease"/>
            <person name="Wu L."/>
            <person name="Ma J."/>
        </authorList>
    </citation>
    <scope>NUCLEOTIDE SEQUENCE [LARGE SCALE GENOMIC DNA]</scope>
    <source>
        <strain evidence="1 2">JCM 15503</strain>
    </source>
</reference>